<feature type="transmembrane region" description="Helical" evidence="17">
    <location>
        <begin position="80"/>
        <end position="99"/>
    </location>
</feature>
<protein>
    <recommendedName>
        <fullName evidence="4 17">Undecaprenyl-diphosphatase</fullName>
        <ecNumber evidence="3 17">3.6.1.27</ecNumber>
    </recommendedName>
    <alternativeName>
        <fullName evidence="15 17">Bacitracin resistance protein</fullName>
    </alternativeName>
    <alternativeName>
        <fullName evidence="14 17">Undecaprenyl pyrophosphate phosphatase</fullName>
    </alternativeName>
</protein>
<evidence type="ECO:0000256" key="17">
    <source>
        <dbReference type="HAMAP-Rule" id="MF_01006"/>
    </source>
</evidence>
<evidence type="ECO:0000256" key="7">
    <source>
        <dbReference type="ARBA" id="ARBA00022801"/>
    </source>
</evidence>
<evidence type="ECO:0000256" key="5">
    <source>
        <dbReference type="ARBA" id="ARBA00022475"/>
    </source>
</evidence>
<dbReference type="PANTHER" id="PTHR30622">
    <property type="entry name" value="UNDECAPRENYL-DIPHOSPHATASE"/>
    <property type="match status" value="1"/>
</dbReference>
<dbReference type="HAMAP" id="MF_01006">
    <property type="entry name" value="Undec_diphosphatase"/>
    <property type="match status" value="1"/>
</dbReference>
<comment type="function">
    <text evidence="17">Catalyzes the dephosphorylation of undecaprenyl diphosphate (UPP). Confers resistance to bacitracin.</text>
</comment>
<dbReference type="GO" id="GO:0008360">
    <property type="term" value="P:regulation of cell shape"/>
    <property type="evidence" value="ECO:0007669"/>
    <property type="project" value="UniProtKB-KW"/>
</dbReference>
<dbReference type="EMBL" id="DVJN01000012">
    <property type="protein sequence ID" value="HIS91508.1"/>
    <property type="molecule type" value="Genomic_DNA"/>
</dbReference>
<feature type="transmembrane region" description="Helical" evidence="17">
    <location>
        <begin position="50"/>
        <end position="68"/>
    </location>
</feature>
<evidence type="ECO:0000256" key="8">
    <source>
        <dbReference type="ARBA" id="ARBA00022960"/>
    </source>
</evidence>
<evidence type="ECO:0000256" key="15">
    <source>
        <dbReference type="ARBA" id="ARBA00032932"/>
    </source>
</evidence>
<evidence type="ECO:0000256" key="3">
    <source>
        <dbReference type="ARBA" id="ARBA00012374"/>
    </source>
</evidence>
<dbReference type="GO" id="GO:0009252">
    <property type="term" value="P:peptidoglycan biosynthetic process"/>
    <property type="evidence" value="ECO:0007669"/>
    <property type="project" value="UniProtKB-KW"/>
</dbReference>
<dbReference type="Pfam" id="PF02673">
    <property type="entry name" value="BacA"/>
    <property type="match status" value="1"/>
</dbReference>
<keyword evidence="13 17" id="KW-0961">Cell wall biogenesis/degradation</keyword>
<feature type="transmembrane region" description="Helical" evidence="17">
    <location>
        <begin position="240"/>
        <end position="261"/>
    </location>
</feature>
<comment type="caution">
    <text evidence="18">The sequence shown here is derived from an EMBL/GenBank/DDBJ whole genome shotgun (WGS) entry which is preliminary data.</text>
</comment>
<evidence type="ECO:0000256" key="16">
    <source>
        <dbReference type="ARBA" id="ARBA00047594"/>
    </source>
</evidence>
<evidence type="ECO:0000256" key="10">
    <source>
        <dbReference type="ARBA" id="ARBA00022989"/>
    </source>
</evidence>
<dbReference type="GO" id="GO:0071555">
    <property type="term" value="P:cell wall organization"/>
    <property type="evidence" value="ECO:0007669"/>
    <property type="project" value="UniProtKB-KW"/>
</dbReference>
<evidence type="ECO:0000256" key="11">
    <source>
        <dbReference type="ARBA" id="ARBA00023136"/>
    </source>
</evidence>
<comment type="miscellaneous">
    <text evidence="17">Bacitracin is thought to be involved in the inhibition of peptidoglycan synthesis by sequestering undecaprenyl diphosphate, thereby reducing the pool of lipid carrier available.</text>
</comment>
<keyword evidence="11 17" id="KW-0472">Membrane</keyword>
<evidence type="ECO:0000256" key="4">
    <source>
        <dbReference type="ARBA" id="ARBA00021581"/>
    </source>
</evidence>
<sequence length="267" mass="28898">MNETMNAIQAFILGLVQGLGEFLPISSSGHLMLAQKIMGFDTSNMLTLNVLLHLATLVAVFAVYWRRFWHMLCHPVKSDLWLLVVATIPAVIAALTINFDAAFEGAFLAWSFLLTSVVLVSAEWLSRHWHRPAKHVTLKHAIVMGVMQAIAILPGLSRSGSTIAGGVGSGLSRKKAADFSFMMSAPAILGSAVLEGKKLLEGTASINVDSLPLVIAVLTAGLSGYLAIRFMLRIIRKISLNWFAIYTAILGAALLANNYVFHWIALG</sequence>
<gene>
    <name evidence="17" type="primary">uppP</name>
    <name evidence="18" type="ORF">IAA84_00645</name>
</gene>
<dbReference type="GO" id="GO:0005886">
    <property type="term" value="C:plasma membrane"/>
    <property type="evidence" value="ECO:0007669"/>
    <property type="project" value="UniProtKB-SubCell"/>
</dbReference>
<organism evidence="18 19">
    <name type="scientific">Candidatus Alectryocaccomicrobium excrementavium</name>
    <dbReference type="NCBI Taxonomy" id="2840668"/>
    <lineage>
        <taxon>Bacteria</taxon>
        <taxon>Bacillati</taxon>
        <taxon>Bacillota</taxon>
        <taxon>Clostridia</taxon>
        <taxon>Candidatus Alectryocaccomicrobium</taxon>
    </lineage>
</organism>
<keyword evidence="10 17" id="KW-1133">Transmembrane helix</keyword>
<evidence type="ECO:0000256" key="13">
    <source>
        <dbReference type="ARBA" id="ARBA00023316"/>
    </source>
</evidence>
<keyword evidence="8 17" id="KW-0133">Cell shape</keyword>
<reference evidence="18" key="2">
    <citation type="journal article" date="2021" name="PeerJ">
        <title>Extensive microbial diversity within the chicken gut microbiome revealed by metagenomics and culture.</title>
        <authorList>
            <person name="Gilroy R."/>
            <person name="Ravi A."/>
            <person name="Getino M."/>
            <person name="Pursley I."/>
            <person name="Horton D.L."/>
            <person name="Alikhan N.F."/>
            <person name="Baker D."/>
            <person name="Gharbi K."/>
            <person name="Hall N."/>
            <person name="Watson M."/>
            <person name="Adriaenssens E.M."/>
            <person name="Foster-Nyarko E."/>
            <person name="Jarju S."/>
            <person name="Secka A."/>
            <person name="Antonio M."/>
            <person name="Oren A."/>
            <person name="Chaudhuri R.R."/>
            <person name="La Ragione R."/>
            <person name="Hildebrand F."/>
            <person name="Pallen M.J."/>
        </authorList>
    </citation>
    <scope>NUCLEOTIDE SEQUENCE</scope>
    <source>
        <strain evidence="18">13766</strain>
    </source>
</reference>
<keyword evidence="7 17" id="KW-0378">Hydrolase</keyword>
<evidence type="ECO:0000256" key="14">
    <source>
        <dbReference type="ARBA" id="ARBA00032707"/>
    </source>
</evidence>
<evidence type="ECO:0000256" key="9">
    <source>
        <dbReference type="ARBA" id="ARBA00022984"/>
    </source>
</evidence>
<evidence type="ECO:0000256" key="2">
    <source>
        <dbReference type="ARBA" id="ARBA00010621"/>
    </source>
</evidence>
<dbReference type="GO" id="GO:0050380">
    <property type="term" value="F:undecaprenyl-diphosphatase activity"/>
    <property type="evidence" value="ECO:0007669"/>
    <property type="project" value="UniProtKB-UniRule"/>
</dbReference>
<keyword evidence="9 17" id="KW-0573">Peptidoglycan synthesis</keyword>
<dbReference type="PANTHER" id="PTHR30622:SF4">
    <property type="entry name" value="UNDECAPRENYL-DIPHOSPHATASE"/>
    <property type="match status" value="1"/>
</dbReference>
<evidence type="ECO:0000256" key="6">
    <source>
        <dbReference type="ARBA" id="ARBA00022692"/>
    </source>
</evidence>
<dbReference type="GO" id="GO:0046677">
    <property type="term" value="P:response to antibiotic"/>
    <property type="evidence" value="ECO:0007669"/>
    <property type="project" value="UniProtKB-UniRule"/>
</dbReference>
<feature type="transmembrane region" description="Helical" evidence="17">
    <location>
        <begin position="210"/>
        <end position="228"/>
    </location>
</feature>
<keyword evidence="12 17" id="KW-0046">Antibiotic resistance</keyword>
<dbReference type="InterPro" id="IPR003824">
    <property type="entry name" value="UppP"/>
</dbReference>
<comment type="subcellular location">
    <subcellularLocation>
        <location evidence="1 17">Cell membrane</location>
        <topology evidence="1 17">Multi-pass membrane protein</topology>
    </subcellularLocation>
</comment>
<dbReference type="EC" id="3.6.1.27" evidence="3 17"/>
<proteinExistence type="inferred from homology"/>
<reference evidence="18" key="1">
    <citation type="submission" date="2020-10" db="EMBL/GenBank/DDBJ databases">
        <authorList>
            <person name="Gilroy R."/>
        </authorList>
    </citation>
    <scope>NUCLEOTIDE SEQUENCE</scope>
    <source>
        <strain evidence="18">13766</strain>
    </source>
</reference>
<evidence type="ECO:0000313" key="18">
    <source>
        <dbReference type="EMBL" id="HIS91508.1"/>
    </source>
</evidence>
<dbReference type="Proteomes" id="UP000824140">
    <property type="component" value="Unassembled WGS sequence"/>
</dbReference>
<comment type="similarity">
    <text evidence="2 17">Belongs to the UppP family.</text>
</comment>
<name>A0A9D1FYL4_9FIRM</name>
<evidence type="ECO:0000256" key="1">
    <source>
        <dbReference type="ARBA" id="ARBA00004651"/>
    </source>
</evidence>
<feature type="transmembrane region" description="Helical" evidence="17">
    <location>
        <begin position="105"/>
        <end position="125"/>
    </location>
</feature>
<keyword evidence="5 17" id="KW-1003">Cell membrane</keyword>
<accession>A0A9D1FYL4</accession>
<dbReference type="AlphaFoldDB" id="A0A9D1FYL4"/>
<evidence type="ECO:0000256" key="12">
    <source>
        <dbReference type="ARBA" id="ARBA00023251"/>
    </source>
</evidence>
<keyword evidence="6 17" id="KW-0812">Transmembrane</keyword>
<evidence type="ECO:0000313" key="19">
    <source>
        <dbReference type="Proteomes" id="UP000824140"/>
    </source>
</evidence>
<comment type="catalytic activity">
    <reaction evidence="16 17">
        <text>di-trans,octa-cis-undecaprenyl diphosphate + H2O = di-trans,octa-cis-undecaprenyl phosphate + phosphate + H(+)</text>
        <dbReference type="Rhea" id="RHEA:28094"/>
        <dbReference type="ChEBI" id="CHEBI:15377"/>
        <dbReference type="ChEBI" id="CHEBI:15378"/>
        <dbReference type="ChEBI" id="CHEBI:43474"/>
        <dbReference type="ChEBI" id="CHEBI:58405"/>
        <dbReference type="ChEBI" id="CHEBI:60392"/>
        <dbReference type="EC" id="3.6.1.27"/>
    </reaction>
</comment>